<keyword evidence="10" id="KW-1185">Reference proteome</keyword>
<dbReference type="Gene3D" id="1.10.1740.10">
    <property type="match status" value="1"/>
</dbReference>
<dbReference type="InterPro" id="IPR014284">
    <property type="entry name" value="RNA_pol_sigma-70_dom"/>
</dbReference>
<evidence type="ECO:0000259" key="7">
    <source>
        <dbReference type="Pfam" id="PF04542"/>
    </source>
</evidence>
<evidence type="ECO:0000259" key="8">
    <source>
        <dbReference type="Pfam" id="PF08281"/>
    </source>
</evidence>
<keyword evidence="5" id="KW-0804">Transcription</keyword>
<keyword evidence="2" id="KW-0805">Transcription regulation</keyword>
<dbReference type="Pfam" id="PF04542">
    <property type="entry name" value="Sigma70_r2"/>
    <property type="match status" value="1"/>
</dbReference>
<sequence>MTLHDAGFSPRGSADATAFGDGEADVDLILRTRSGDRAAFAELWRRHYRSGLTVARSVTSNLDPDDLVQEAYTRIYQSIVAGGGPTGSFRAYLFTCIRNTAAAWGRARREMTIDALETVEDPATTDQATADALDRSLTHQAFRSLPTRWQEVLWYSEIEQMKPAEIAPLLGMKATAVAQLTFRAREGLREAWIQAHLRSVADDSDCQWTIEHLGAYSRANISRRDGVKVNTHLGECARCAIVASEAKEVSRRLALVLVPLTVGSVGAAGYLASLHGGALPAMALAAMPSTVMQGAVTVAPALPTATFAVGSAGAGAGTWGAGTVGAGTLSAAGSGSVAAAGAAAATSATTAGVAVGGAAGAAGSAAVGSASIGAAAASAAAAGSVGTAMATAGAVGAATGTAAVAATGLATAGVAAGGVLSGFGAVASLAATGFVVAGSLMVGGAGSMLASASFEQAAATSIVQQTAIPTTGAPLALPSADVQPPGLLLPGTPVTLAVLVTEPVVLPPAPPVLVDQPASVAPVATEAVVAPAAPTPPMTPGVPAEPGAAVPAPDTGTPALTDWDPEMNGPDASDPVAPDDTASADEEDPSTDQVTPAPTEPVVPASGETSEPAVPASDETIEAAAPIDTAPLQTGPCAAEPAATAEPASDVATTD</sequence>
<dbReference type="Gene3D" id="1.10.10.10">
    <property type="entry name" value="Winged helix-like DNA-binding domain superfamily/Winged helix DNA-binding domain"/>
    <property type="match status" value="1"/>
</dbReference>
<dbReference type="SUPFAM" id="SSF88659">
    <property type="entry name" value="Sigma3 and sigma4 domains of RNA polymerase sigma factors"/>
    <property type="match status" value="1"/>
</dbReference>
<dbReference type="EMBL" id="BAAAOH010000001">
    <property type="protein sequence ID" value="GAA1984024.1"/>
    <property type="molecule type" value="Genomic_DNA"/>
</dbReference>
<dbReference type="InterPro" id="IPR013325">
    <property type="entry name" value="RNA_pol_sigma_r2"/>
</dbReference>
<gene>
    <name evidence="9" type="ORF">GCM10009777_17410</name>
</gene>
<comment type="caution">
    <text evidence="9">The sequence shown here is derived from an EMBL/GenBank/DDBJ whole genome shotgun (WGS) entry which is preliminary data.</text>
</comment>
<feature type="domain" description="RNA polymerase sigma-70 region 2" evidence="7">
    <location>
        <begin position="43"/>
        <end position="104"/>
    </location>
</feature>
<evidence type="ECO:0000256" key="2">
    <source>
        <dbReference type="ARBA" id="ARBA00023015"/>
    </source>
</evidence>
<dbReference type="PANTHER" id="PTHR43133:SF8">
    <property type="entry name" value="RNA POLYMERASE SIGMA FACTOR HI_1459-RELATED"/>
    <property type="match status" value="1"/>
</dbReference>
<keyword evidence="3" id="KW-0731">Sigma factor</keyword>
<name>A0ABP5DTV0_9MICO</name>
<evidence type="ECO:0000256" key="6">
    <source>
        <dbReference type="SAM" id="MobiDB-lite"/>
    </source>
</evidence>
<evidence type="ECO:0000256" key="3">
    <source>
        <dbReference type="ARBA" id="ARBA00023082"/>
    </source>
</evidence>
<dbReference type="NCBIfam" id="TIGR02937">
    <property type="entry name" value="sigma70-ECF"/>
    <property type="match status" value="1"/>
</dbReference>
<feature type="region of interest" description="Disordered" evidence="6">
    <location>
        <begin position="534"/>
        <end position="655"/>
    </location>
</feature>
<keyword evidence="4" id="KW-0238">DNA-binding</keyword>
<dbReference type="PANTHER" id="PTHR43133">
    <property type="entry name" value="RNA POLYMERASE ECF-TYPE SIGMA FACTO"/>
    <property type="match status" value="1"/>
</dbReference>
<evidence type="ECO:0000256" key="5">
    <source>
        <dbReference type="ARBA" id="ARBA00023163"/>
    </source>
</evidence>
<evidence type="ECO:0000313" key="10">
    <source>
        <dbReference type="Proteomes" id="UP001500326"/>
    </source>
</evidence>
<comment type="similarity">
    <text evidence="1">Belongs to the sigma-70 factor family. ECF subfamily.</text>
</comment>
<reference evidence="10" key="1">
    <citation type="journal article" date="2019" name="Int. J. Syst. Evol. Microbiol.">
        <title>The Global Catalogue of Microorganisms (GCM) 10K type strain sequencing project: providing services to taxonomists for standard genome sequencing and annotation.</title>
        <authorList>
            <consortium name="The Broad Institute Genomics Platform"/>
            <consortium name="The Broad Institute Genome Sequencing Center for Infectious Disease"/>
            <person name="Wu L."/>
            <person name="Ma J."/>
        </authorList>
    </citation>
    <scope>NUCLEOTIDE SEQUENCE [LARGE SCALE GENOMIC DNA]</scope>
    <source>
        <strain evidence="10">JCM 14902</strain>
    </source>
</reference>
<dbReference type="Pfam" id="PF08281">
    <property type="entry name" value="Sigma70_r4_2"/>
    <property type="match status" value="1"/>
</dbReference>
<dbReference type="SUPFAM" id="SSF88946">
    <property type="entry name" value="Sigma2 domain of RNA polymerase sigma factors"/>
    <property type="match status" value="1"/>
</dbReference>
<evidence type="ECO:0000256" key="1">
    <source>
        <dbReference type="ARBA" id="ARBA00010641"/>
    </source>
</evidence>
<organism evidence="9 10">
    <name type="scientific">Microbacterium pumilum</name>
    <dbReference type="NCBI Taxonomy" id="344165"/>
    <lineage>
        <taxon>Bacteria</taxon>
        <taxon>Bacillati</taxon>
        <taxon>Actinomycetota</taxon>
        <taxon>Actinomycetes</taxon>
        <taxon>Micrococcales</taxon>
        <taxon>Microbacteriaceae</taxon>
        <taxon>Microbacterium</taxon>
    </lineage>
</organism>
<feature type="domain" description="RNA polymerase sigma factor 70 region 4 type 2" evidence="8">
    <location>
        <begin position="139"/>
        <end position="186"/>
    </location>
</feature>
<proteinExistence type="inferred from homology"/>
<dbReference type="RefSeq" id="WP_344060574.1">
    <property type="nucleotide sequence ID" value="NZ_BAAAOH010000001.1"/>
</dbReference>
<dbReference type="InterPro" id="IPR007627">
    <property type="entry name" value="RNA_pol_sigma70_r2"/>
</dbReference>
<evidence type="ECO:0000313" key="9">
    <source>
        <dbReference type="EMBL" id="GAA1984024.1"/>
    </source>
</evidence>
<evidence type="ECO:0000256" key="4">
    <source>
        <dbReference type="ARBA" id="ARBA00023125"/>
    </source>
</evidence>
<dbReference type="InterPro" id="IPR013324">
    <property type="entry name" value="RNA_pol_sigma_r3/r4-like"/>
</dbReference>
<feature type="compositionally biased region" description="Low complexity" evidence="6">
    <location>
        <begin position="594"/>
        <end position="605"/>
    </location>
</feature>
<dbReference type="InterPro" id="IPR036388">
    <property type="entry name" value="WH-like_DNA-bd_sf"/>
</dbReference>
<evidence type="ECO:0008006" key="11">
    <source>
        <dbReference type="Google" id="ProtNLM"/>
    </source>
</evidence>
<protein>
    <recommendedName>
        <fullName evidence="11">Sigma-70 family RNA polymerase sigma factor</fullName>
    </recommendedName>
</protein>
<feature type="compositionally biased region" description="Low complexity" evidence="6">
    <location>
        <begin position="638"/>
        <end position="648"/>
    </location>
</feature>
<dbReference type="Proteomes" id="UP001500326">
    <property type="component" value="Unassembled WGS sequence"/>
</dbReference>
<dbReference type="InterPro" id="IPR013249">
    <property type="entry name" value="RNA_pol_sigma70_r4_t2"/>
</dbReference>
<accession>A0ABP5DTV0</accession>
<feature type="compositionally biased region" description="Low complexity" evidence="6">
    <location>
        <begin position="541"/>
        <end position="553"/>
    </location>
</feature>
<dbReference type="InterPro" id="IPR039425">
    <property type="entry name" value="RNA_pol_sigma-70-like"/>
</dbReference>